<feature type="transmembrane region" description="Helical" evidence="4">
    <location>
        <begin position="256"/>
        <end position="274"/>
    </location>
</feature>
<evidence type="ECO:0000313" key="5">
    <source>
        <dbReference type="EMBL" id="CAD8145160.1"/>
    </source>
</evidence>
<accession>A0A8S1SYA2</accession>
<evidence type="ECO:0000313" key="6">
    <source>
        <dbReference type="Proteomes" id="UP000683925"/>
    </source>
</evidence>
<keyword evidence="4" id="KW-0812">Transmembrane</keyword>
<keyword evidence="4" id="KW-1133">Transmembrane helix</keyword>
<name>A0A8S1SYA2_PAROT</name>
<evidence type="ECO:0008006" key="7">
    <source>
        <dbReference type="Google" id="ProtNLM"/>
    </source>
</evidence>
<dbReference type="EMBL" id="CAJJDP010000017">
    <property type="protein sequence ID" value="CAD8145160.1"/>
    <property type="molecule type" value="Genomic_DNA"/>
</dbReference>
<dbReference type="AlphaFoldDB" id="A0A8S1SYA2"/>
<keyword evidence="2" id="KW-0442">Lipid degradation</keyword>
<dbReference type="GO" id="GO:0016042">
    <property type="term" value="P:lipid catabolic process"/>
    <property type="evidence" value="ECO:0007669"/>
    <property type="project" value="UniProtKB-KW"/>
</dbReference>
<dbReference type="OrthoDB" id="286467at2759"/>
<evidence type="ECO:0000256" key="2">
    <source>
        <dbReference type="ARBA" id="ARBA00022963"/>
    </source>
</evidence>
<reference evidence="5" key="1">
    <citation type="submission" date="2021-01" db="EMBL/GenBank/DDBJ databases">
        <authorList>
            <consortium name="Genoscope - CEA"/>
            <person name="William W."/>
        </authorList>
    </citation>
    <scope>NUCLEOTIDE SEQUENCE</scope>
</reference>
<comment type="caution">
    <text evidence="5">The sequence shown here is derived from an EMBL/GenBank/DDBJ whole genome shotgun (WGS) entry which is preliminary data.</text>
</comment>
<dbReference type="Pfam" id="PF03403">
    <property type="entry name" value="PAF-AH_p_II"/>
    <property type="match status" value="1"/>
</dbReference>
<keyword evidence="4" id="KW-0472">Membrane</keyword>
<organism evidence="5 6">
    <name type="scientific">Paramecium octaurelia</name>
    <dbReference type="NCBI Taxonomy" id="43137"/>
    <lineage>
        <taxon>Eukaryota</taxon>
        <taxon>Sar</taxon>
        <taxon>Alveolata</taxon>
        <taxon>Ciliophora</taxon>
        <taxon>Intramacronucleata</taxon>
        <taxon>Oligohymenophorea</taxon>
        <taxon>Peniculida</taxon>
        <taxon>Parameciidae</taxon>
        <taxon>Paramecium</taxon>
    </lineage>
</organism>
<feature type="transmembrane region" description="Helical" evidence="4">
    <location>
        <begin position="305"/>
        <end position="326"/>
    </location>
</feature>
<evidence type="ECO:0000256" key="3">
    <source>
        <dbReference type="ARBA" id="ARBA00023098"/>
    </source>
</evidence>
<sequence>MKPLIFLQDKAEQEGIGFIPFKDELGIQRDRQKGTFSRTYNKKYLTHLCHHDKTIQLNIEKEFLVQKPLTELDQKLEFNDGIMREVLSTVRDLKKTTYACFYGSITSKWKQIIPAQIQQNQSIYCITWYQAKIITNKGSPIPQEILEIAFKAERIITQQKYKYIPQMVFETNLENIAARINCIRQKILHQKIKSLSNLFYLTLTLQQSKIIFKSFYSIVYSFIELQNSDITNSIKLVDLDNVGPVKKNSHANHNSYFDLFGFFGLCIWLILKYFFEGFRFNSIIIMAACIFFIFDRALQFADKILCKVAAVLTILYIYTLISYPVYQFPKTTGNYRTCYKQIKLHDTYQTDASVYYPCVDNQQEDIEFKWLPDNKFAKQLYEISVLQTKWVPSEWVFDIGLGFLNFINFTASVEQPLLKEELDVIIFSHGFSQHRNAYTALCQQLASEGYVVFSLQHYELVYPWDIKATKIYNTGNHPDTIEKYQKIRSSHLKWRTEQVQQLINTLKSNQIKDVFFDFNLYQLIQLVIHLEVPLFLELLKKSMLIMLLLMIHEQMHKQIKSKTLILSKNKVRVKQECFDPKLLKDFLDFNTSIEHYKIKGLDHAYPVDLTYLIAAEMVLIGELRNDDNVFKINSLINSLTSKFLQQKLFSIEENKLFC</sequence>
<evidence type="ECO:0000256" key="1">
    <source>
        <dbReference type="ARBA" id="ARBA00022801"/>
    </source>
</evidence>
<dbReference type="Proteomes" id="UP000683925">
    <property type="component" value="Unassembled WGS sequence"/>
</dbReference>
<keyword evidence="3" id="KW-0443">Lipid metabolism</keyword>
<dbReference type="GO" id="GO:0003847">
    <property type="term" value="F:1-alkyl-2-acetylglycerophosphocholine esterase activity"/>
    <property type="evidence" value="ECO:0007669"/>
    <property type="project" value="TreeGrafter"/>
</dbReference>
<dbReference type="PANTHER" id="PTHR10272:SF0">
    <property type="entry name" value="PLATELET-ACTIVATING FACTOR ACETYLHYDROLASE"/>
    <property type="match status" value="1"/>
</dbReference>
<evidence type="ECO:0000256" key="4">
    <source>
        <dbReference type="SAM" id="Phobius"/>
    </source>
</evidence>
<proteinExistence type="predicted"/>
<dbReference type="PANTHER" id="PTHR10272">
    <property type="entry name" value="PLATELET-ACTIVATING FACTOR ACETYLHYDROLASE"/>
    <property type="match status" value="1"/>
</dbReference>
<protein>
    <recommendedName>
        <fullName evidence="7">1-alkyl-2-acetylglycerophosphocholine esterase</fullName>
    </recommendedName>
</protein>
<keyword evidence="1" id="KW-0378">Hydrolase</keyword>
<gene>
    <name evidence="5" type="ORF">POCTA_138.1.T0170083</name>
</gene>
<keyword evidence="6" id="KW-1185">Reference proteome</keyword>